<proteinExistence type="predicted"/>
<keyword evidence="2" id="KW-1185">Reference proteome</keyword>
<gene>
    <name evidence="1" type="ORF">RCG21_10475</name>
</gene>
<evidence type="ECO:0000313" key="1">
    <source>
        <dbReference type="EMBL" id="MDQ6596772.1"/>
    </source>
</evidence>
<dbReference type="EMBL" id="JAVGVR010000001">
    <property type="protein sequence ID" value="MDQ6596772.1"/>
    <property type="molecule type" value="Genomic_DNA"/>
</dbReference>
<dbReference type="AlphaFoldDB" id="A0AA90TC20"/>
<reference evidence="1" key="1">
    <citation type="submission" date="2023-08" db="EMBL/GenBank/DDBJ databases">
        <title>Nitrogen cycling bacteria in agricultural field soils.</title>
        <authorList>
            <person name="Jang J."/>
        </authorList>
    </citation>
    <scope>NUCLEOTIDE SEQUENCE</scope>
    <source>
        <strain evidence="1">PS3-36</strain>
    </source>
</reference>
<name>A0AA90TC20_9BACI</name>
<protein>
    <submittedName>
        <fullName evidence="1">Uncharacterized protein</fullName>
    </submittedName>
</protein>
<comment type="caution">
    <text evidence="1">The sequence shown here is derived from an EMBL/GenBank/DDBJ whole genome shotgun (WGS) entry which is preliminary data.</text>
</comment>
<dbReference type="Proteomes" id="UP001178888">
    <property type="component" value="Unassembled WGS sequence"/>
</dbReference>
<sequence>MEQKPLHYDGSLQLDSSLTESVVNEPFQMTDEMRVSIGRNPYSVDTNE</sequence>
<evidence type="ECO:0000313" key="2">
    <source>
        <dbReference type="Proteomes" id="UP001178888"/>
    </source>
</evidence>
<dbReference type="RefSeq" id="WP_165976142.1">
    <property type="nucleotide sequence ID" value="NZ_JAVGVR010000001.1"/>
</dbReference>
<organism evidence="1 2">
    <name type="scientific">Bacillus salipaludis</name>
    <dbReference type="NCBI Taxonomy" id="2547811"/>
    <lineage>
        <taxon>Bacteria</taxon>
        <taxon>Bacillati</taxon>
        <taxon>Bacillota</taxon>
        <taxon>Bacilli</taxon>
        <taxon>Bacillales</taxon>
        <taxon>Bacillaceae</taxon>
        <taxon>Bacillus</taxon>
    </lineage>
</organism>
<accession>A0AA90TC20</accession>